<proteinExistence type="predicted"/>
<name>A0A450Z3A7_9GAMM</name>
<dbReference type="EMBL" id="CAADFR010000025">
    <property type="protein sequence ID" value="VFK38528.1"/>
    <property type="molecule type" value="Genomic_DNA"/>
</dbReference>
<sequence length="63" mass="7035">MQSSHVLEDITDTHLGEGQRYNLWNDAVSEALPPKQAREMPHRIGLEIGMAFQEGVDSGPDCR</sequence>
<evidence type="ECO:0000313" key="2">
    <source>
        <dbReference type="EMBL" id="VFK48286.1"/>
    </source>
</evidence>
<organism evidence="2">
    <name type="scientific">Candidatus Kentrum sp. SD</name>
    <dbReference type="NCBI Taxonomy" id="2126332"/>
    <lineage>
        <taxon>Bacteria</taxon>
        <taxon>Pseudomonadati</taxon>
        <taxon>Pseudomonadota</taxon>
        <taxon>Gammaproteobacteria</taxon>
        <taxon>Candidatus Kentrum</taxon>
    </lineage>
</organism>
<dbReference type="EMBL" id="CAADFU010000119">
    <property type="protein sequence ID" value="VFK48286.1"/>
    <property type="molecule type" value="Genomic_DNA"/>
</dbReference>
<evidence type="ECO:0000313" key="1">
    <source>
        <dbReference type="EMBL" id="VFK38528.1"/>
    </source>
</evidence>
<reference evidence="2" key="1">
    <citation type="submission" date="2019-02" db="EMBL/GenBank/DDBJ databases">
        <authorList>
            <person name="Gruber-Vodicka R. H."/>
            <person name="Seah K. B. B."/>
        </authorList>
    </citation>
    <scope>NUCLEOTIDE SEQUENCE</scope>
    <source>
        <strain evidence="3">BECK_S127</strain>
        <strain evidence="2">BECK_S1320</strain>
        <strain evidence="1">BECK_S1321</strain>
    </source>
</reference>
<protein>
    <submittedName>
        <fullName evidence="2">Uncharacterized protein</fullName>
    </submittedName>
</protein>
<accession>A0A450Z3A7</accession>
<evidence type="ECO:0000313" key="3">
    <source>
        <dbReference type="EMBL" id="VFK80419.1"/>
    </source>
</evidence>
<dbReference type="EMBL" id="CAADHB010000113">
    <property type="protein sequence ID" value="VFK80419.1"/>
    <property type="molecule type" value="Genomic_DNA"/>
</dbReference>
<gene>
    <name evidence="3" type="ORF">BECKSD772D_GA0070982_11131</name>
    <name evidence="2" type="ORF">BECKSD772E_GA0070983_111910</name>
    <name evidence="1" type="ORF">BECKSD772F_GA0070984_102529</name>
</gene>
<dbReference type="AlphaFoldDB" id="A0A450Z3A7"/>